<dbReference type="InterPro" id="IPR001387">
    <property type="entry name" value="Cro/C1-type_HTH"/>
</dbReference>
<dbReference type="AlphaFoldDB" id="A0A0F9G304"/>
<gene>
    <name evidence="2" type="ORF">LCGC14_2170160</name>
</gene>
<reference evidence="2" key="1">
    <citation type="journal article" date="2015" name="Nature">
        <title>Complex archaea that bridge the gap between prokaryotes and eukaryotes.</title>
        <authorList>
            <person name="Spang A."/>
            <person name="Saw J.H."/>
            <person name="Jorgensen S.L."/>
            <person name="Zaremba-Niedzwiedzka K."/>
            <person name="Martijn J."/>
            <person name="Lind A.E."/>
            <person name="van Eijk R."/>
            <person name="Schleper C."/>
            <person name="Guy L."/>
            <person name="Ettema T.J."/>
        </authorList>
    </citation>
    <scope>NUCLEOTIDE SEQUENCE</scope>
</reference>
<dbReference type="SUPFAM" id="SSF47413">
    <property type="entry name" value="lambda repressor-like DNA-binding domains"/>
    <property type="match status" value="1"/>
</dbReference>
<dbReference type="Gene3D" id="3.30.56.10">
    <property type="match status" value="1"/>
</dbReference>
<organism evidence="2">
    <name type="scientific">marine sediment metagenome</name>
    <dbReference type="NCBI Taxonomy" id="412755"/>
    <lineage>
        <taxon>unclassified sequences</taxon>
        <taxon>metagenomes</taxon>
        <taxon>ecological metagenomes</taxon>
    </lineage>
</organism>
<dbReference type="EMBL" id="LAZR01028001">
    <property type="protein sequence ID" value="KKL63935.1"/>
    <property type="molecule type" value="Genomic_DNA"/>
</dbReference>
<comment type="caution">
    <text evidence="2">The sequence shown here is derived from an EMBL/GenBank/DDBJ whole genome shotgun (WGS) entry which is preliminary data.</text>
</comment>
<accession>A0A0F9G304</accession>
<feature type="non-terminal residue" evidence="2">
    <location>
        <position position="152"/>
    </location>
</feature>
<dbReference type="GO" id="GO:0003677">
    <property type="term" value="F:DNA binding"/>
    <property type="evidence" value="ECO:0007669"/>
    <property type="project" value="InterPro"/>
</dbReference>
<dbReference type="InterPro" id="IPR009061">
    <property type="entry name" value="DNA-bd_dom_put_sf"/>
</dbReference>
<dbReference type="SUPFAM" id="SSF46955">
    <property type="entry name" value="Putative DNA-binding domain"/>
    <property type="match status" value="1"/>
</dbReference>
<proteinExistence type="predicted"/>
<protein>
    <recommendedName>
        <fullName evidence="1">HTH cro/C1-type domain-containing protein</fullName>
    </recommendedName>
</protein>
<name>A0A0F9G304_9ZZZZ</name>
<dbReference type="SMART" id="SM00530">
    <property type="entry name" value="HTH_XRE"/>
    <property type="match status" value="1"/>
</dbReference>
<dbReference type="CDD" id="cd00093">
    <property type="entry name" value="HTH_XRE"/>
    <property type="match status" value="1"/>
</dbReference>
<feature type="domain" description="HTH cro/C1-type" evidence="1">
    <location>
        <begin position="1"/>
        <end position="38"/>
    </location>
</feature>
<dbReference type="Pfam" id="PF01381">
    <property type="entry name" value="HTH_3"/>
    <property type="match status" value="1"/>
</dbReference>
<sequence length="152" mass="16932">MREAAGLNQEQLAKLLKVSKSAISRWESGERAIAPSTADHIQLRLAIEKGANIILPQGPISIKAKLTLHVEKPVTLDEIKEEFPYFGVPFEGISDEGNVSIEVFANRPDNLSVEGLARSYAGFSERKLGLPEYKVEETEPFNVFISENMKKY</sequence>
<dbReference type="InterPro" id="IPR010982">
    <property type="entry name" value="Lambda_DNA-bd_dom_sf"/>
</dbReference>
<evidence type="ECO:0000313" key="2">
    <source>
        <dbReference type="EMBL" id="KKL63935.1"/>
    </source>
</evidence>
<dbReference type="Gene3D" id="1.10.260.40">
    <property type="entry name" value="lambda repressor-like DNA-binding domains"/>
    <property type="match status" value="1"/>
</dbReference>
<evidence type="ECO:0000259" key="1">
    <source>
        <dbReference type="PROSITE" id="PS50943"/>
    </source>
</evidence>
<dbReference type="PROSITE" id="PS50943">
    <property type="entry name" value="HTH_CROC1"/>
    <property type="match status" value="1"/>
</dbReference>